<evidence type="ECO:0000313" key="3">
    <source>
        <dbReference type="Proteomes" id="UP001321477"/>
    </source>
</evidence>
<dbReference type="EMBL" id="AP027734">
    <property type="protein sequence ID" value="BDZ54779.1"/>
    <property type="molecule type" value="Genomic_DNA"/>
</dbReference>
<gene>
    <name evidence="2" type="ORF">GCM10025870_18520</name>
</gene>
<feature type="region of interest" description="Disordered" evidence="1">
    <location>
        <begin position="216"/>
        <end position="373"/>
    </location>
</feature>
<protein>
    <submittedName>
        <fullName evidence="2">Uncharacterized protein</fullName>
    </submittedName>
</protein>
<feature type="compositionally biased region" description="Low complexity" evidence="1">
    <location>
        <begin position="126"/>
        <end position="136"/>
    </location>
</feature>
<evidence type="ECO:0000256" key="1">
    <source>
        <dbReference type="SAM" id="MobiDB-lite"/>
    </source>
</evidence>
<organism evidence="2 3">
    <name type="scientific">Agromyces marinus</name>
    <dbReference type="NCBI Taxonomy" id="1389020"/>
    <lineage>
        <taxon>Bacteria</taxon>
        <taxon>Bacillati</taxon>
        <taxon>Actinomycetota</taxon>
        <taxon>Actinomycetes</taxon>
        <taxon>Micrococcales</taxon>
        <taxon>Microbacteriaceae</taxon>
        <taxon>Agromyces</taxon>
    </lineage>
</organism>
<proteinExistence type="predicted"/>
<feature type="compositionally biased region" description="Polar residues" evidence="1">
    <location>
        <begin position="319"/>
        <end position="336"/>
    </location>
</feature>
<reference evidence="3" key="1">
    <citation type="journal article" date="2019" name="Int. J. Syst. Evol. Microbiol.">
        <title>The Global Catalogue of Microorganisms (GCM) 10K type strain sequencing project: providing services to taxonomists for standard genome sequencing and annotation.</title>
        <authorList>
            <consortium name="The Broad Institute Genomics Platform"/>
            <consortium name="The Broad Institute Genome Sequencing Center for Infectious Disease"/>
            <person name="Wu L."/>
            <person name="Ma J."/>
        </authorList>
    </citation>
    <scope>NUCLEOTIDE SEQUENCE [LARGE SCALE GENOMIC DNA]</scope>
    <source>
        <strain evidence="3">NBRC 109019</strain>
    </source>
</reference>
<feature type="compositionally biased region" description="Basic and acidic residues" evidence="1">
    <location>
        <begin position="25"/>
        <end position="43"/>
    </location>
</feature>
<dbReference type="Proteomes" id="UP001321477">
    <property type="component" value="Chromosome"/>
</dbReference>
<sequence length="373" mass="39129">MANGGRGWFQRRKPERTPVEPATDPEVHEPTRIELYEARERARGSAPGSEPDFDALLRPIGSGEVSREAERRPATRSADGRAAPVGAAGDPTAPEVERAAGARSGPEVERASVTVGPRQPNVADAQQSSTTTQPTSEPEHRTEARGIASATAQQSSETRSARFDWDAATAAALTEDEASEPGPSNEKSLPRRNADELLEDIIREIVGDATAETVSSLHRTAADEPLAHVDPVIAPERKAVESTPATVPADGPSPNGVASLPDAAEGIHSPYAVPADPGAPSPVSRPDAGPGGTEQSTQTLPREPGDLAHDPGTEAPVSRETSMTHGGTPWLISSPTKPVVGPSSMRPSSRCPLRRASSRSRTRRAASARPPPR</sequence>
<feature type="region of interest" description="Disordered" evidence="1">
    <location>
        <begin position="1"/>
        <end position="195"/>
    </location>
</feature>
<feature type="compositionally biased region" description="Basic residues" evidence="1">
    <location>
        <begin position="352"/>
        <end position="373"/>
    </location>
</feature>
<feature type="compositionally biased region" description="Basic and acidic residues" evidence="1">
    <location>
        <begin position="303"/>
        <end position="312"/>
    </location>
</feature>
<name>A0ABM8H1W8_9MICO</name>
<accession>A0ABM8H1W8</accession>
<feature type="compositionally biased region" description="Basic and acidic residues" evidence="1">
    <location>
        <begin position="95"/>
        <end position="110"/>
    </location>
</feature>
<evidence type="ECO:0000313" key="2">
    <source>
        <dbReference type="EMBL" id="BDZ54779.1"/>
    </source>
</evidence>
<keyword evidence="3" id="KW-1185">Reference proteome</keyword>